<dbReference type="Proteomes" id="UP000239663">
    <property type="component" value="Unassembled WGS sequence"/>
</dbReference>
<dbReference type="Gene3D" id="2.30.30.430">
    <property type="entry name" value="Kinase associated protein B domain"/>
    <property type="match status" value="1"/>
</dbReference>
<protein>
    <submittedName>
        <fullName evidence="1">Kinase</fullName>
    </submittedName>
</protein>
<dbReference type="SMART" id="SM01298">
    <property type="entry name" value="KapB"/>
    <property type="match status" value="1"/>
</dbReference>
<dbReference type="GO" id="GO:0016301">
    <property type="term" value="F:kinase activity"/>
    <property type="evidence" value="ECO:0007669"/>
    <property type="project" value="UniProtKB-KW"/>
</dbReference>
<dbReference type="OrthoDB" id="2407789at2"/>
<accession>A0A2S7MZH3</accession>
<dbReference type="InterPro" id="IPR014916">
    <property type="entry name" value="KapB"/>
</dbReference>
<keyword evidence="1" id="KW-0418">Kinase</keyword>
<evidence type="ECO:0000313" key="2">
    <source>
        <dbReference type="Proteomes" id="UP000239663"/>
    </source>
</evidence>
<dbReference type="EMBL" id="PKOZ01000005">
    <property type="protein sequence ID" value="PQD95160.1"/>
    <property type="molecule type" value="Genomic_DNA"/>
</dbReference>
<keyword evidence="2" id="KW-1185">Reference proteome</keyword>
<keyword evidence="1" id="KW-0808">Transferase</keyword>
<dbReference type="RefSeq" id="WP_104849420.1">
    <property type="nucleotide sequence ID" value="NZ_PKOZ01000005.1"/>
</dbReference>
<dbReference type="SUPFAM" id="SSF141251">
    <property type="entry name" value="Kinase-associated protein B-like"/>
    <property type="match status" value="1"/>
</dbReference>
<dbReference type="AlphaFoldDB" id="A0A2S7MZH3"/>
<dbReference type="Pfam" id="PF08810">
    <property type="entry name" value="KapB"/>
    <property type="match status" value="1"/>
</dbReference>
<gene>
    <name evidence="1" type="ORF">CYL18_10265</name>
</gene>
<evidence type="ECO:0000313" key="1">
    <source>
        <dbReference type="EMBL" id="PQD95160.1"/>
    </source>
</evidence>
<comment type="caution">
    <text evidence="1">The sequence shown here is derived from an EMBL/GenBank/DDBJ whole genome shotgun (WGS) entry which is preliminary data.</text>
</comment>
<proteinExistence type="predicted"/>
<name>A0A2S7MZH3_9BACI</name>
<reference evidence="1 2" key="1">
    <citation type="submission" date="2017-12" db="EMBL/GenBank/DDBJ databases">
        <title>Taxonomic description and draft genome of Pradoshia cofamensis Gen. nov., sp. nov., a thermotolerant bacillale isolated from anterior gut of earthworm Eisenia fetida.</title>
        <authorList>
            <person name="Saha T."/>
            <person name="Chakraborty R."/>
        </authorList>
    </citation>
    <scope>NUCLEOTIDE SEQUENCE [LARGE SCALE GENOMIC DNA]</scope>
    <source>
        <strain evidence="1 2">EAG3</strain>
    </source>
</reference>
<dbReference type="InterPro" id="IPR038080">
    <property type="entry name" value="KapB_sf"/>
</dbReference>
<organism evidence="1 2">
    <name type="scientific">Pradoshia eiseniae</name>
    <dbReference type="NCBI Taxonomy" id="2064768"/>
    <lineage>
        <taxon>Bacteria</taxon>
        <taxon>Bacillati</taxon>
        <taxon>Bacillota</taxon>
        <taxon>Bacilli</taxon>
        <taxon>Bacillales</taxon>
        <taxon>Bacillaceae</taxon>
        <taxon>Pradoshia</taxon>
    </lineage>
</organism>
<sequence>MREWQIGDNVTAFYKTGKYAGEITQIRPNGYIVVKTLAVLKHPMQGDLHNPKQADVDFFHERKALAYLEQTNVPSNMVKPFEGEIPSYKASLASALVTLKEDLQEDPSEWAARSLECLGRLELEYQL</sequence>